<dbReference type="AlphaFoldDB" id="A0A1I4I193"/>
<dbReference type="SUPFAM" id="SSF51905">
    <property type="entry name" value="FAD/NAD(P)-binding domain"/>
    <property type="match status" value="1"/>
</dbReference>
<dbReference type="GO" id="GO:0016491">
    <property type="term" value="F:oxidoreductase activity"/>
    <property type="evidence" value="ECO:0007669"/>
    <property type="project" value="UniProtKB-KW"/>
</dbReference>
<dbReference type="Gene3D" id="1.10.10.1100">
    <property type="entry name" value="BFD-like [2Fe-2S]-binding domain"/>
    <property type="match status" value="1"/>
</dbReference>
<sequence length="438" mass="45425">MSGATKLETTQATTPTTARGATRAVDLLVVGAGPAGLAAAHAAASSGAQVLVVDDNPQAGGQIWRGGPQHQPDPRARALWDALHATPKVGFLHQARVLYAPAPGQLLVQTPDGAATLAYQRLILATGARERLLPFPGWTLPGVTGAGGLQALAKGGYPLAGKRVVVAGSGPLLLAVAATLSERGALVVAIVEQAAPPRLARFALGLLATPSKLTQAWQLTRRLRGVPYWRDSFVRAAANDGGGAALRVTVQRGGASETLDCDYLACGYGLLPNLELALALGCASAAGAVRVDQWQHSSVAGVYCAGEGTGVGGVDLALAEGRIAGLAAAGLAEQARRHFAERARWQAFAGRLARAFVLRPELTALADDDTIVCRCEDVCHGELRQHNSWRSAKLHSRCGMGPCQGRICGGATELLYGWRPDSVRLPISPARIDSITAS</sequence>
<keyword evidence="4" id="KW-1185">Reference proteome</keyword>
<evidence type="ECO:0000313" key="4">
    <source>
        <dbReference type="Proteomes" id="UP000199470"/>
    </source>
</evidence>
<gene>
    <name evidence="3" type="ORF">SAMN02982985_00342</name>
</gene>
<dbReference type="PANTHER" id="PTHR42949">
    <property type="entry name" value="ANAEROBIC GLYCEROL-3-PHOSPHATE DEHYDROGENASE SUBUNIT B"/>
    <property type="match status" value="1"/>
</dbReference>
<reference evidence="3 4" key="1">
    <citation type="submission" date="2016-10" db="EMBL/GenBank/DDBJ databases">
        <authorList>
            <person name="de Groot N.N."/>
        </authorList>
    </citation>
    <scope>NUCLEOTIDE SEQUENCE [LARGE SCALE GENOMIC DNA]</scope>
    <source>
        <strain evidence="3 4">ATCC 43154</strain>
    </source>
</reference>
<dbReference type="STRING" id="758825.SAMN02982985_00342"/>
<dbReference type="OrthoDB" id="9801699at2"/>
<dbReference type="Pfam" id="PF07992">
    <property type="entry name" value="Pyr_redox_2"/>
    <property type="match status" value="1"/>
</dbReference>
<organism evidence="3 4">
    <name type="scientific">Rugamonas rubra</name>
    <dbReference type="NCBI Taxonomy" id="758825"/>
    <lineage>
        <taxon>Bacteria</taxon>
        <taxon>Pseudomonadati</taxon>
        <taxon>Pseudomonadota</taxon>
        <taxon>Betaproteobacteria</taxon>
        <taxon>Burkholderiales</taxon>
        <taxon>Oxalobacteraceae</taxon>
        <taxon>Telluria group</taxon>
        <taxon>Rugamonas</taxon>
    </lineage>
</organism>
<dbReference type="EMBL" id="FOTW01000004">
    <property type="protein sequence ID" value="SFL47496.1"/>
    <property type="molecule type" value="Genomic_DNA"/>
</dbReference>
<evidence type="ECO:0000313" key="3">
    <source>
        <dbReference type="EMBL" id="SFL47496.1"/>
    </source>
</evidence>
<dbReference type="PRINTS" id="PR00368">
    <property type="entry name" value="FADPNR"/>
</dbReference>
<evidence type="ECO:0000256" key="1">
    <source>
        <dbReference type="ARBA" id="ARBA00023002"/>
    </source>
</evidence>
<protein>
    <submittedName>
        <fullName evidence="3">Thioredoxin reductase</fullName>
    </submittedName>
</protein>
<dbReference type="InterPro" id="IPR036188">
    <property type="entry name" value="FAD/NAD-bd_sf"/>
</dbReference>
<feature type="domain" description="FAD/NAD(P)-binding" evidence="2">
    <location>
        <begin position="26"/>
        <end position="309"/>
    </location>
</feature>
<dbReference type="InterPro" id="IPR041854">
    <property type="entry name" value="BFD-like_2Fe2S-bd_dom_sf"/>
</dbReference>
<accession>A0A1I4I193</accession>
<proteinExistence type="predicted"/>
<dbReference type="InterPro" id="IPR017224">
    <property type="entry name" value="Opine_Oxase_asu/HCN_bsu"/>
</dbReference>
<dbReference type="PANTHER" id="PTHR42949:SF3">
    <property type="entry name" value="ANAEROBIC GLYCEROL-3-PHOSPHATE DEHYDROGENASE SUBUNIT B"/>
    <property type="match status" value="1"/>
</dbReference>
<dbReference type="PRINTS" id="PR00469">
    <property type="entry name" value="PNDRDTASEII"/>
</dbReference>
<dbReference type="InterPro" id="IPR051691">
    <property type="entry name" value="Metab_Enz_Cyan_OpOx_G3PDH"/>
</dbReference>
<dbReference type="Proteomes" id="UP000199470">
    <property type="component" value="Unassembled WGS sequence"/>
</dbReference>
<keyword evidence="1" id="KW-0560">Oxidoreductase</keyword>
<dbReference type="Gene3D" id="3.50.50.60">
    <property type="entry name" value="FAD/NAD(P)-binding domain"/>
    <property type="match status" value="3"/>
</dbReference>
<dbReference type="InterPro" id="IPR023753">
    <property type="entry name" value="FAD/NAD-binding_dom"/>
</dbReference>
<evidence type="ECO:0000259" key="2">
    <source>
        <dbReference type="Pfam" id="PF07992"/>
    </source>
</evidence>
<dbReference type="PIRSF" id="PIRSF037495">
    <property type="entry name" value="Opine_OX_OoxA/HcnB"/>
    <property type="match status" value="1"/>
</dbReference>
<name>A0A1I4I193_9BURK</name>
<dbReference type="RefSeq" id="WP_093382766.1">
    <property type="nucleotide sequence ID" value="NZ_FOTW01000004.1"/>
</dbReference>